<feature type="transmembrane region" description="Helical" evidence="16">
    <location>
        <begin position="281"/>
        <end position="299"/>
    </location>
</feature>
<dbReference type="GO" id="GO:0005789">
    <property type="term" value="C:endoplasmic reticulum membrane"/>
    <property type="evidence" value="ECO:0007669"/>
    <property type="project" value="TreeGrafter"/>
</dbReference>
<dbReference type="Proteomes" id="UP000054304">
    <property type="component" value="Unassembled WGS sequence"/>
</dbReference>
<keyword evidence="8 16" id="KW-0560">Oxidoreductase</keyword>
<feature type="transmembrane region" description="Helical" evidence="16">
    <location>
        <begin position="152"/>
        <end position="174"/>
    </location>
</feature>
<evidence type="ECO:0000256" key="9">
    <source>
        <dbReference type="ARBA" id="ARBA00023011"/>
    </source>
</evidence>
<organism evidence="17 18">
    <name type="scientific">Lachancea lanzarotensis</name>
    <dbReference type="NCBI Taxonomy" id="1245769"/>
    <lineage>
        <taxon>Eukaryota</taxon>
        <taxon>Fungi</taxon>
        <taxon>Dikarya</taxon>
        <taxon>Ascomycota</taxon>
        <taxon>Saccharomycotina</taxon>
        <taxon>Saccharomycetes</taxon>
        <taxon>Saccharomycetales</taxon>
        <taxon>Saccharomycetaceae</taxon>
        <taxon>Lachancea</taxon>
    </lineage>
</organism>
<reference evidence="17 18" key="1">
    <citation type="submission" date="2014-12" db="EMBL/GenBank/DDBJ databases">
        <authorList>
            <person name="Neuveglise Cecile"/>
        </authorList>
    </citation>
    <scope>NUCLEOTIDE SEQUENCE [LARGE SCALE GENOMIC DNA]</scope>
    <source>
        <strain evidence="17 18">CBS 12615</strain>
    </source>
</reference>
<gene>
    <name evidence="17" type="ORF">LALA0_S02e10352g</name>
</gene>
<evidence type="ECO:0000256" key="5">
    <source>
        <dbReference type="ARBA" id="ARBA00022857"/>
    </source>
</evidence>
<dbReference type="GO" id="GO:0050613">
    <property type="term" value="F:Delta14-sterol reductase activity"/>
    <property type="evidence" value="ECO:0007669"/>
    <property type="project" value="UniProtKB-EC"/>
</dbReference>
<keyword evidence="5" id="KW-0521">NADP</keyword>
<feature type="transmembrane region" description="Helical" evidence="16">
    <location>
        <begin position="20"/>
        <end position="41"/>
    </location>
</feature>
<accession>A0A0C7N753</accession>
<evidence type="ECO:0000256" key="11">
    <source>
        <dbReference type="ARBA" id="ARBA00023136"/>
    </source>
</evidence>
<evidence type="ECO:0000256" key="16">
    <source>
        <dbReference type="RuleBase" id="RU369120"/>
    </source>
</evidence>
<evidence type="ECO:0000256" key="1">
    <source>
        <dbReference type="ARBA" id="ARBA00004141"/>
    </source>
</evidence>
<comment type="catalytic activity">
    <reaction evidence="14">
        <text>4,4-dimethyl-5alpha-cholesta-8,24-dien-3beta-ol + NADP(+) = 4,4-dimethyl-5alpha-cholesta-8,14,24-trien-3beta-ol + NADPH + H(+)</text>
        <dbReference type="Rhea" id="RHEA:18561"/>
        <dbReference type="ChEBI" id="CHEBI:15378"/>
        <dbReference type="ChEBI" id="CHEBI:17813"/>
        <dbReference type="ChEBI" id="CHEBI:18364"/>
        <dbReference type="ChEBI" id="CHEBI:57783"/>
        <dbReference type="ChEBI" id="CHEBI:58349"/>
        <dbReference type="EC" id="1.3.1.70"/>
    </reaction>
    <physiologicalReaction direction="right-to-left" evidence="14">
        <dbReference type="Rhea" id="RHEA:18563"/>
    </physiologicalReaction>
</comment>
<name>A0A0C7N753_9SACH</name>
<keyword evidence="9 16" id="KW-0756">Sterol biosynthesis</keyword>
<evidence type="ECO:0000256" key="6">
    <source>
        <dbReference type="ARBA" id="ARBA00022955"/>
    </source>
</evidence>
<evidence type="ECO:0000256" key="10">
    <source>
        <dbReference type="ARBA" id="ARBA00023098"/>
    </source>
</evidence>
<keyword evidence="6 16" id="KW-0752">Steroid biosynthesis</keyword>
<dbReference type="PROSITE" id="PS01018">
    <property type="entry name" value="STEROL_REDUCT_2"/>
    <property type="match status" value="1"/>
</dbReference>
<evidence type="ECO:0000256" key="12">
    <source>
        <dbReference type="ARBA" id="ARBA00023166"/>
    </source>
</evidence>
<evidence type="ECO:0000256" key="4">
    <source>
        <dbReference type="ARBA" id="ARBA00022692"/>
    </source>
</evidence>
<dbReference type="Gene3D" id="1.20.120.1630">
    <property type="match status" value="1"/>
</dbReference>
<keyword evidence="4 16" id="KW-0812">Transmembrane</keyword>
<dbReference type="OrthoDB" id="10262235at2759"/>
<comment type="subcellular location">
    <subcellularLocation>
        <location evidence="1">Membrane</location>
        <topology evidence="1">Multi-pass membrane protein</topology>
    </subcellularLocation>
</comment>
<dbReference type="PROSITE" id="PS01017">
    <property type="entry name" value="STEROL_REDUCT_1"/>
    <property type="match status" value="1"/>
</dbReference>
<dbReference type="InterPro" id="IPR018083">
    <property type="entry name" value="Sterol_reductase_CS"/>
</dbReference>
<dbReference type="AlphaFoldDB" id="A0A0C7N753"/>
<dbReference type="RefSeq" id="XP_022627494.1">
    <property type="nucleotide sequence ID" value="XM_022774027.1"/>
</dbReference>
<dbReference type="PANTHER" id="PTHR21257">
    <property type="entry name" value="DELTA(14)-STEROL REDUCTASE"/>
    <property type="match status" value="1"/>
</dbReference>
<dbReference type="FunFam" id="1.20.120.1630:FF:000009">
    <property type="entry name" value="C-14 sterol reductase"/>
    <property type="match status" value="1"/>
</dbReference>
<feature type="transmembrane region" description="Helical" evidence="16">
    <location>
        <begin position="306"/>
        <end position="330"/>
    </location>
</feature>
<evidence type="ECO:0000256" key="14">
    <source>
        <dbReference type="ARBA" id="ARBA00052254"/>
    </source>
</evidence>
<feature type="transmembrane region" description="Helical" evidence="16">
    <location>
        <begin position="377"/>
        <end position="406"/>
    </location>
</feature>
<keyword evidence="13 16" id="KW-0753">Steroid metabolism</keyword>
<evidence type="ECO:0000313" key="18">
    <source>
        <dbReference type="Proteomes" id="UP000054304"/>
    </source>
</evidence>
<keyword evidence="10 16" id="KW-0443">Lipid metabolism</keyword>
<evidence type="ECO:0000256" key="15">
    <source>
        <dbReference type="ARBA" id="ARBA00060638"/>
    </source>
</evidence>
<dbReference type="HOGENOM" id="CLU_015631_0_3_1"/>
<dbReference type="PANTHER" id="PTHR21257:SF52">
    <property type="entry name" value="DELTA(14)-STEROL REDUCTASE TM7SF2"/>
    <property type="match status" value="1"/>
</dbReference>
<dbReference type="GO" id="GO:0006696">
    <property type="term" value="P:ergosterol biosynthetic process"/>
    <property type="evidence" value="ECO:0007669"/>
    <property type="project" value="EnsemblFungi"/>
</dbReference>
<dbReference type="InterPro" id="IPR001171">
    <property type="entry name" value="ERG24_DHCR-like"/>
</dbReference>
<evidence type="ECO:0000256" key="2">
    <source>
        <dbReference type="ARBA" id="ARBA00005402"/>
    </source>
</evidence>
<keyword evidence="3 16" id="KW-0444">Lipid biosynthesis</keyword>
<evidence type="ECO:0000256" key="8">
    <source>
        <dbReference type="ARBA" id="ARBA00023002"/>
    </source>
</evidence>
<evidence type="ECO:0000256" key="3">
    <source>
        <dbReference type="ARBA" id="ARBA00022516"/>
    </source>
</evidence>
<evidence type="ECO:0000313" key="17">
    <source>
        <dbReference type="EMBL" id="CEP61258.1"/>
    </source>
</evidence>
<comment type="caution">
    <text evidence="16">Lacks conserved residue(s) required for the propagation of feature annotation.</text>
</comment>
<dbReference type="GeneID" id="34684679"/>
<feature type="transmembrane region" description="Helical" evidence="16">
    <location>
        <begin position="113"/>
        <end position="132"/>
    </location>
</feature>
<dbReference type="Pfam" id="PF01222">
    <property type="entry name" value="ERG4_ERG24"/>
    <property type="match status" value="1"/>
</dbReference>
<protein>
    <recommendedName>
        <fullName evidence="16">Delta(14)-sterol reductase</fullName>
    </recommendedName>
    <alternativeName>
        <fullName evidence="16">C-14 sterol reductase</fullName>
    </alternativeName>
    <alternativeName>
        <fullName evidence="16">Sterol C14-reductase</fullName>
    </alternativeName>
</protein>
<sequence>MSKEVGPLNPRTTSYEFNGITGVLGIALGLPLLSIVLNQMIRPDYYIEGAFSNFDIAELWNHIKPLKWYLTNRELWTYYLTWFGVLAIFDVTLPGRTMEGVELRDGTKLRYKINGVALTTTLAAVLAIRWHLTKGEMPELQYLYDNQTDICIITIIFGFIMSFFLYAFSFFPLLKANGRGTKEHILSVSGNTGNPVYDWFIGRELNPRIGPFDLKLFCELRPGLLLWFLNNVACLHHHYLQTGEVNNAILFVTLAQGFYVFDGVLNEEGCLTMMDITTDGFGYMLAFGDLTLVPFTYALQARYLTVSPIVLTGPYLSFLVALMALGYYIFHSSNNQKSHFRQGKLPHLKSIDTKRGTKLLCDGWWGMSQHMNYFGDWLISLSWCLATGFQTPLTYYYSLYFAALLIHRQKRDEHLCKVKYGDDWKKYETAVPYKIVPFIY</sequence>
<dbReference type="EMBL" id="LN736361">
    <property type="protein sequence ID" value="CEP61258.1"/>
    <property type="molecule type" value="Genomic_DNA"/>
</dbReference>
<evidence type="ECO:0000256" key="13">
    <source>
        <dbReference type="ARBA" id="ARBA00023221"/>
    </source>
</evidence>
<comment type="similarity">
    <text evidence="2 16">Belongs to the ERG4/ERG24 family.</text>
</comment>
<evidence type="ECO:0000256" key="7">
    <source>
        <dbReference type="ARBA" id="ARBA00022989"/>
    </source>
</evidence>
<comment type="pathway">
    <text evidence="15">Steroid biosynthesis; zymosterol biosynthesis; zymosterol from lanosterol: step 2/6.</text>
</comment>
<dbReference type="STRING" id="1245769.A0A0C7N753"/>
<proteinExistence type="inferred from homology"/>
<keyword evidence="7 16" id="KW-1133">Transmembrane helix</keyword>
<keyword evidence="12 16" id="KW-1207">Sterol metabolism</keyword>
<keyword evidence="18" id="KW-1185">Reference proteome</keyword>
<keyword evidence="11 16" id="KW-0472">Membrane</keyword>